<evidence type="ECO:0000256" key="1">
    <source>
        <dbReference type="SAM" id="SignalP"/>
    </source>
</evidence>
<dbReference type="SMART" id="SM00186">
    <property type="entry name" value="FBG"/>
    <property type="match status" value="1"/>
</dbReference>
<dbReference type="OrthoDB" id="7972392at2759"/>
<keyword evidence="4" id="KW-1185">Reference proteome</keyword>
<protein>
    <recommendedName>
        <fullName evidence="2">Fibrinogen C-terminal domain-containing protein</fullName>
    </recommendedName>
</protein>
<keyword evidence="1" id="KW-0732">Signal</keyword>
<dbReference type="SUPFAM" id="SSF56496">
    <property type="entry name" value="Fibrinogen C-terminal domain-like"/>
    <property type="match status" value="1"/>
</dbReference>
<name>A0A3M6V630_POCDA</name>
<proteinExistence type="predicted"/>
<dbReference type="PROSITE" id="PS51406">
    <property type="entry name" value="FIBRINOGEN_C_2"/>
    <property type="match status" value="1"/>
</dbReference>
<gene>
    <name evidence="3" type="ORF">pdam_00018088</name>
</gene>
<feature type="chain" id="PRO_5018201200" description="Fibrinogen C-terminal domain-containing protein" evidence="1">
    <location>
        <begin position="22"/>
        <end position="257"/>
    </location>
</feature>
<organism evidence="3 4">
    <name type="scientific">Pocillopora damicornis</name>
    <name type="common">Cauliflower coral</name>
    <name type="synonym">Millepora damicornis</name>
    <dbReference type="NCBI Taxonomy" id="46731"/>
    <lineage>
        <taxon>Eukaryota</taxon>
        <taxon>Metazoa</taxon>
        <taxon>Cnidaria</taxon>
        <taxon>Anthozoa</taxon>
        <taxon>Hexacorallia</taxon>
        <taxon>Scleractinia</taxon>
        <taxon>Astrocoeniina</taxon>
        <taxon>Pocilloporidae</taxon>
        <taxon>Pocillopora</taxon>
    </lineage>
</organism>
<accession>A0A3M6V630</accession>
<evidence type="ECO:0000313" key="3">
    <source>
        <dbReference type="EMBL" id="RMX61330.1"/>
    </source>
</evidence>
<dbReference type="InterPro" id="IPR036056">
    <property type="entry name" value="Fibrinogen-like_C"/>
</dbReference>
<evidence type="ECO:0000313" key="4">
    <source>
        <dbReference type="Proteomes" id="UP000275408"/>
    </source>
</evidence>
<feature type="signal peptide" evidence="1">
    <location>
        <begin position="1"/>
        <end position="21"/>
    </location>
</feature>
<dbReference type="AlphaFoldDB" id="A0A3M6V630"/>
<dbReference type="InterPro" id="IPR002181">
    <property type="entry name" value="Fibrinogen_a/b/g_C_dom"/>
</dbReference>
<dbReference type="CDD" id="cd00087">
    <property type="entry name" value="FReD"/>
    <property type="match status" value="1"/>
</dbReference>
<dbReference type="NCBIfam" id="NF040941">
    <property type="entry name" value="GGGWT_bact"/>
    <property type="match status" value="1"/>
</dbReference>
<dbReference type="Gene3D" id="3.90.215.10">
    <property type="entry name" value="Gamma Fibrinogen, chain A, domain 1"/>
    <property type="match status" value="1"/>
</dbReference>
<dbReference type="InterPro" id="IPR014716">
    <property type="entry name" value="Fibrinogen_a/b/g_C_1"/>
</dbReference>
<dbReference type="InterPro" id="IPR050373">
    <property type="entry name" value="Fibrinogen_C-term_domain"/>
</dbReference>
<sequence>MQRSLRIFLLLALAFRNQILGCPITSFAGPLILLTYHIFFTANCAELYKAGNTTSGVYTIYPDGLSAVDVYCDQSTGGGGWTVIQKRMDGSVNFNRSWCDYKRGFGNLSGEFWLGLDKINGLTWRTKNKLRVDLEFNLSQGIQRIFEEYDLFLVETECKDYALTIGRVFTGNASDSFDHNRNASFFTMDKDTQLGCAKKFGAWWYPEGKDHCGNSNLNGIYQHENGLKWAQWSQNQPDEPQYKATKAEMKIKPDCSG</sequence>
<reference evidence="3 4" key="1">
    <citation type="journal article" date="2018" name="Sci. Rep.">
        <title>Comparative analysis of the Pocillopora damicornis genome highlights role of immune system in coral evolution.</title>
        <authorList>
            <person name="Cunning R."/>
            <person name="Bay R.A."/>
            <person name="Gillette P."/>
            <person name="Baker A.C."/>
            <person name="Traylor-Knowles N."/>
        </authorList>
    </citation>
    <scope>NUCLEOTIDE SEQUENCE [LARGE SCALE GENOMIC DNA]</scope>
    <source>
        <strain evidence="3">RSMAS</strain>
        <tissue evidence="3">Whole animal</tissue>
    </source>
</reference>
<dbReference type="GO" id="GO:0005615">
    <property type="term" value="C:extracellular space"/>
    <property type="evidence" value="ECO:0007669"/>
    <property type="project" value="TreeGrafter"/>
</dbReference>
<dbReference type="EMBL" id="RCHS01000050">
    <property type="protein sequence ID" value="RMX61330.1"/>
    <property type="molecule type" value="Genomic_DNA"/>
</dbReference>
<comment type="caution">
    <text evidence="3">The sequence shown here is derived from an EMBL/GenBank/DDBJ whole genome shotgun (WGS) entry which is preliminary data.</text>
</comment>
<dbReference type="STRING" id="46731.A0A3M6V630"/>
<dbReference type="Pfam" id="PF00147">
    <property type="entry name" value="Fibrinogen_C"/>
    <property type="match status" value="1"/>
</dbReference>
<feature type="domain" description="Fibrinogen C-terminal" evidence="2">
    <location>
        <begin position="35"/>
        <end position="255"/>
    </location>
</feature>
<evidence type="ECO:0000259" key="2">
    <source>
        <dbReference type="PROSITE" id="PS51406"/>
    </source>
</evidence>
<dbReference type="PANTHER" id="PTHR19143">
    <property type="entry name" value="FIBRINOGEN/TENASCIN/ANGIOPOEITIN"/>
    <property type="match status" value="1"/>
</dbReference>
<dbReference type="Proteomes" id="UP000275408">
    <property type="component" value="Unassembled WGS sequence"/>
</dbReference>